<dbReference type="PROSITE" id="PS51257">
    <property type="entry name" value="PROKAR_LIPOPROTEIN"/>
    <property type="match status" value="1"/>
</dbReference>
<proteinExistence type="inferred from homology"/>
<dbReference type="PANTHER" id="PTHR38776">
    <property type="entry name" value="MLTA-INTERACTING PROTEIN-RELATED"/>
    <property type="match status" value="1"/>
</dbReference>
<keyword evidence="3 6" id="KW-0732">Signal</keyword>
<comment type="similarity">
    <text evidence="2">Belongs to the MipA/OmpV family.</text>
</comment>
<dbReference type="InterPro" id="IPR010583">
    <property type="entry name" value="MipA"/>
</dbReference>
<dbReference type="AlphaFoldDB" id="A0A0L1KCQ3"/>
<dbReference type="Proteomes" id="UP000037446">
    <property type="component" value="Unassembled WGS sequence"/>
</dbReference>
<evidence type="ECO:0000256" key="1">
    <source>
        <dbReference type="ARBA" id="ARBA00004442"/>
    </source>
</evidence>
<reference evidence="7" key="1">
    <citation type="submission" date="2015-02" db="EMBL/GenBank/DDBJ databases">
        <authorList>
            <person name="Chooi Y.-H."/>
        </authorList>
    </citation>
    <scope>NUCLEOTIDE SEQUENCE [LARGE SCALE GENOMIC DNA]</scope>
    <source>
        <strain evidence="7">LAMA 915</strain>
    </source>
</reference>
<evidence type="ECO:0000256" key="2">
    <source>
        <dbReference type="ARBA" id="ARBA00005722"/>
    </source>
</evidence>
<name>A0A0L1KCQ3_9SPHN</name>
<dbReference type="RefSeq" id="WP_082847411.1">
    <property type="nucleotide sequence ID" value="NZ_JYNE01000026.1"/>
</dbReference>
<evidence type="ECO:0000256" key="4">
    <source>
        <dbReference type="ARBA" id="ARBA00023136"/>
    </source>
</evidence>
<dbReference type="EMBL" id="JYNE01000026">
    <property type="protein sequence ID" value="KNH01632.1"/>
    <property type="molecule type" value="Genomic_DNA"/>
</dbReference>
<keyword evidence="4" id="KW-0472">Membrane</keyword>
<feature type="chain" id="PRO_5005554332" evidence="6">
    <location>
        <begin position="22"/>
        <end position="282"/>
    </location>
</feature>
<comment type="subcellular location">
    <subcellularLocation>
        <location evidence="1">Cell outer membrane</location>
    </subcellularLocation>
</comment>
<evidence type="ECO:0000256" key="5">
    <source>
        <dbReference type="ARBA" id="ARBA00023237"/>
    </source>
</evidence>
<accession>A0A0L1KCQ3</accession>
<evidence type="ECO:0000313" key="7">
    <source>
        <dbReference type="EMBL" id="KNH01632.1"/>
    </source>
</evidence>
<evidence type="ECO:0000256" key="6">
    <source>
        <dbReference type="SAM" id="SignalP"/>
    </source>
</evidence>
<dbReference type="GO" id="GO:0009279">
    <property type="term" value="C:cell outer membrane"/>
    <property type="evidence" value="ECO:0007669"/>
    <property type="project" value="UniProtKB-SubCell"/>
</dbReference>
<comment type="caution">
    <text evidence="7">The sequence shown here is derived from an EMBL/GenBank/DDBJ whole genome shotgun (WGS) entry which is preliminary data.</text>
</comment>
<dbReference type="Pfam" id="PF06629">
    <property type="entry name" value="MipA"/>
    <property type="match status" value="1"/>
</dbReference>
<feature type="signal peptide" evidence="6">
    <location>
        <begin position="1"/>
        <end position="21"/>
    </location>
</feature>
<dbReference type="PATRIC" id="fig|1306953.7.peg.777"/>
<organism evidence="7 8">
    <name type="scientific">Qipengyuania citrea LAMA 915</name>
    <dbReference type="NCBI Taxonomy" id="1306953"/>
    <lineage>
        <taxon>Bacteria</taxon>
        <taxon>Pseudomonadati</taxon>
        <taxon>Pseudomonadota</taxon>
        <taxon>Alphaproteobacteria</taxon>
        <taxon>Sphingomonadales</taxon>
        <taxon>Erythrobacteraceae</taxon>
        <taxon>Qipengyuania</taxon>
    </lineage>
</organism>
<dbReference type="STRING" id="1306953.J121_766"/>
<gene>
    <name evidence="7" type="ORF">J121_766</name>
</gene>
<keyword evidence="5" id="KW-0998">Cell outer membrane</keyword>
<sequence>MKLLLAATGSLALACAAPAMAQNVEALPDGADGEATVFDGNWFSIGAGAVYSASYDGSDDYVVSPIPIVQGKIGGVRISPRAGGAALDFVNDDSDGAKISAGVAARLNRNRASQIEDPVVLSYGELDTAFEVGPSVGISLPGLLNPYDSLSFNIETLFDVAGAHDGTLVSPGVTYFTPVSRGAAISLSVSGSYVDDDYADYYYSVPAGGALPAYQADGGWDRVGVNLLTGVDLDGNLANGGLALIAMGGYSRMLGDGKRTPFTSIRGDADQWMGALGIGYTF</sequence>
<protein>
    <submittedName>
        <fullName evidence="7">Outer membrane protein V</fullName>
    </submittedName>
</protein>
<evidence type="ECO:0000313" key="8">
    <source>
        <dbReference type="Proteomes" id="UP000037446"/>
    </source>
</evidence>
<dbReference type="PANTHER" id="PTHR38776:SF1">
    <property type="entry name" value="MLTA-INTERACTING PROTEIN-RELATED"/>
    <property type="match status" value="1"/>
</dbReference>
<evidence type="ECO:0000256" key="3">
    <source>
        <dbReference type="ARBA" id="ARBA00022729"/>
    </source>
</evidence>